<dbReference type="EMBL" id="SMKU01000022">
    <property type="protein sequence ID" value="TDD94141.1"/>
    <property type="molecule type" value="Genomic_DNA"/>
</dbReference>
<gene>
    <name evidence="1" type="ORF">E1298_07460</name>
</gene>
<protein>
    <submittedName>
        <fullName evidence="1">Uncharacterized protein</fullName>
    </submittedName>
</protein>
<organism evidence="1 2">
    <name type="scientific">Actinomadura rubrisoli</name>
    <dbReference type="NCBI Taxonomy" id="2530368"/>
    <lineage>
        <taxon>Bacteria</taxon>
        <taxon>Bacillati</taxon>
        <taxon>Actinomycetota</taxon>
        <taxon>Actinomycetes</taxon>
        <taxon>Streptosporangiales</taxon>
        <taxon>Thermomonosporaceae</taxon>
        <taxon>Actinomadura</taxon>
    </lineage>
</organism>
<comment type="caution">
    <text evidence="1">The sequence shown here is derived from an EMBL/GenBank/DDBJ whole genome shotgun (WGS) entry which is preliminary data.</text>
</comment>
<accession>A0A4R5C3A3</accession>
<dbReference type="RefSeq" id="WP_131890308.1">
    <property type="nucleotide sequence ID" value="NZ_SMKU01000022.1"/>
</dbReference>
<name>A0A4R5C3A3_9ACTN</name>
<sequence length="174" mass="19081">MRDIRLGNARIFADRAMLKSDGRGQGAYLDLDREAFTPVDINPMSGQSMINEVQFAIRVKEHEDSARALTEAIVRSAGYSAQSFGLVGDVALTATEVTARKEQSFQTKAHKITYVRPTLGNLHYAMLALDEAVWDRRGLRPQAPDIEWPPGITPNPADTAQTVSLLVSARAVSL</sequence>
<evidence type="ECO:0000313" key="1">
    <source>
        <dbReference type="EMBL" id="TDD94141.1"/>
    </source>
</evidence>
<reference evidence="1 2" key="1">
    <citation type="submission" date="2019-03" db="EMBL/GenBank/DDBJ databases">
        <title>Draft genome sequences of novel Actinobacteria.</title>
        <authorList>
            <person name="Sahin N."/>
            <person name="Ay H."/>
            <person name="Saygin H."/>
        </authorList>
    </citation>
    <scope>NUCLEOTIDE SEQUENCE [LARGE SCALE GENOMIC DNA]</scope>
    <source>
        <strain evidence="1 2">H3C3</strain>
    </source>
</reference>
<dbReference type="OrthoDB" id="3268708at2"/>
<dbReference type="AlphaFoldDB" id="A0A4R5C3A3"/>
<keyword evidence="2" id="KW-1185">Reference proteome</keyword>
<dbReference type="Proteomes" id="UP000294513">
    <property type="component" value="Unassembled WGS sequence"/>
</dbReference>
<evidence type="ECO:0000313" key="2">
    <source>
        <dbReference type="Proteomes" id="UP000294513"/>
    </source>
</evidence>
<proteinExistence type="predicted"/>